<name>A0ABW5QPM3_9HYPH</name>
<feature type="transmembrane region" description="Helical" evidence="1">
    <location>
        <begin position="112"/>
        <end position="134"/>
    </location>
</feature>
<feature type="transmembrane region" description="Helical" evidence="1">
    <location>
        <begin position="29"/>
        <end position="52"/>
    </location>
</feature>
<organism evidence="2 3">
    <name type="scientific">Devosia albogilva</name>
    <dbReference type="NCBI Taxonomy" id="429726"/>
    <lineage>
        <taxon>Bacteria</taxon>
        <taxon>Pseudomonadati</taxon>
        <taxon>Pseudomonadota</taxon>
        <taxon>Alphaproteobacteria</taxon>
        <taxon>Hyphomicrobiales</taxon>
        <taxon>Devosiaceae</taxon>
        <taxon>Devosia</taxon>
    </lineage>
</organism>
<feature type="transmembrane region" description="Helical" evidence="1">
    <location>
        <begin position="146"/>
        <end position="171"/>
    </location>
</feature>
<dbReference type="PANTHER" id="PTHR36832">
    <property type="entry name" value="SLR1174 PROTEIN-RELATED"/>
    <property type="match status" value="1"/>
</dbReference>
<dbReference type="EMBL" id="JBHUNP010000001">
    <property type="protein sequence ID" value="MFD2649384.1"/>
    <property type="molecule type" value="Genomic_DNA"/>
</dbReference>
<keyword evidence="3" id="KW-1185">Reference proteome</keyword>
<gene>
    <name evidence="2" type="ORF">ACFSX5_16480</name>
</gene>
<keyword evidence="1" id="KW-1133">Transmembrane helix</keyword>
<sequence>MKGGAYPAFALTAFQSRLAYRNQVWASAFGELVVSYAFIAIWSAAFAGRVVADGATLPQMITYVMVAGLLYWNTDRLINDVGDAVRTGDITIFLLKPLNYPASLLATHFGHYVFDQLVVTLPVFVIIGLTVGLLPPASMFHALVFIPYWALSWLMLFTLAALCGLLAFWLLTVFALEWFLKGIMALASGAIVPLWFMPGWLAGILGYLPFAWVSYYPSAIYLGKLDPSSAFLHFGIGAAWLAALLSFLLWLWSQARQRLTVQGG</sequence>
<feature type="transmembrane region" description="Helical" evidence="1">
    <location>
        <begin position="183"/>
        <end position="210"/>
    </location>
</feature>
<dbReference type="Pfam" id="PF06182">
    <property type="entry name" value="ABC2_membrane_6"/>
    <property type="match status" value="1"/>
</dbReference>
<keyword evidence="1" id="KW-0472">Membrane</keyword>
<dbReference type="InterPro" id="IPR010390">
    <property type="entry name" value="ABC-2_transporter-like"/>
</dbReference>
<evidence type="ECO:0000313" key="3">
    <source>
        <dbReference type="Proteomes" id="UP001597521"/>
    </source>
</evidence>
<dbReference type="RefSeq" id="WP_386834913.1">
    <property type="nucleotide sequence ID" value="NZ_JBHUNP010000001.1"/>
</dbReference>
<accession>A0ABW5QPM3</accession>
<evidence type="ECO:0000313" key="2">
    <source>
        <dbReference type="EMBL" id="MFD2649384.1"/>
    </source>
</evidence>
<reference evidence="3" key="1">
    <citation type="journal article" date="2019" name="Int. J. Syst. Evol. Microbiol.">
        <title>The Global Catalogue of Microorganisms (GCM) 10K type strain sequencing project: providing services to taxonomists for standard genome sequencing and annotation.</title>
        <authorList>
            <consortium name="The Broad Institute Genomics Platform"/>
            <consortium name="The Broad Institute Genome Sequencing Center for Infectious Disease"/>
            <person name="Wu L."/>
            <person name="Ma J."/>
        </authorList>
    </citation>
    <scope>NUCLEOTIDE SEQUENCE [LARGE SCALE GENOMIC DNA]</scope>
    <source>
        <strain evidence="3">CCM 7427</strain>
    </source>
</reference>
<keyword evidence="1" id="KW-0812">Transmembrane</keyword>
<proteinExistence type="predicted"/>
<dbReference type="PANTHER" id="PTHR36832:SF1">
    <property type="entry name" value="SLR1174 PROTEIN"/>
    <property type="match status" value="1"/>
</dbReference>
<protein>
    <submittedName>
        <fullName evidence="2">ABC transporter permease</fullName>
    </submittedName>
</protein>
<dbReference type="Proteomes" id="UP001597521">
    <property type="component" value="Unassembled WGS sequence"/>
</dbReference>
<comment type="caution">
    <text evidence="2">The sequence shown here is derived from an EMBL/GenBank/DDBJ whole genome shotgun (WGS) entry which is preliminary data.</text>
</comment>
<evidence type="ECO:0000256" key="1">
    <source>
        <dbReference type="SAM" id="Phobius"/>
    </source>
</evidence>
<feature type="transmembrane region" description="Helical" evidence="1">
    <location>
        <begin position="230"/>
        <end position="252"/>
    </location>
</feature>